<dbReference type="EMBL" id="QWLB01000027">
    <property type="protein sequence ID" value="RIH92034.1"/>
    <property type="molecule type" value="Genomic_DNA"/>
</dbReference>
<dbReference type="AlphaFoldDB" id="A0A399F5U5"/>
<protein>
    <submittedName>
        <fullName evidence="2">Uncharacterized protein</fullName>
    </submittedName>
</protein>
<gene>
    <name evidence="2" type="ORF">Mgrana_02107</name>
</gene>
<evidence type="ECO:0000313" key="2">
    <source>
        <dbReference type="EMBL" id="RIH92034.1"/>
    </source>
</evidence>
<dbReference type="Proteomes" id="UP000266178">
    <property type="component" value="Unassembled WGS sequence"/>
</dbReference>
<feature type="transmembrane region" description="Helical" evidence="1">
    <location>
        <begin position="17"/>
        <end position="40"/>
    </location>
</feature>
<sequence length="43" mass="4736">MAIALLGFIFSRPRSPAWWLFLAVLLMGAGLFAYVVILAIRLG</sequence>
<keyword evidence="1" id="KW-0472">Membrane</keyword>
<evidence type="ECO:0000313" key="3">
    <source>
        <dbReference type="Proteomes" id="UP000266178"/>
    </source>
</evidence>
<name>A0A399F5U5_9DEIN</name>
<accession>A0A399F5U5</accession>
<keyword evidence="3" id="KW-1185">Reference proteome</keyword>
<keyword evidence="1" id="KW-1133">Transmembrane helix</keyword>
<evidence type="ECO:0000256" key="1">
    <source>
        <dbReference type="SAM" id="Phobius"/>
    </source>
</evidence>
<comment type="caution">
    <text evidence="2">The sequence shown here is derived from an EMBL/GenBank/DDBJ whole genome shotgun (WGS) entry which is preliminary data.</text>
</comment>
<proteinExistence type="predicted"/>
<organism evidence="2 3">
    <name type="scientific">Meiothermus granaticius NBRC 107808</name>
    <dbReference type="NCBI Taxonomy" id="1227551"/>
    <lineage>
        <taxon>Bacteria</taxon>
        <taxon>Thermotogati</taxon>
        <taxon>Deinococcota</taxon>
        <taxon>Deinococci</taxon>
        <taxon>Thermales</taxon>
        <taxon>Thermaceae</taxon>
        <taxon>Meiothermus</taxon>
    </lineage>
</organism>
<keyword evidence="1" id="KW-0812">Transmembrane</keyword>
<reference evidence="2 3" key="1">
    <citation type="submission" date="2018-08" db="EMBL/GenBank/DDBJ databases">
        <title>Meiothermus granaticius genome AF-68 sequencing project.</title>
        <authorList>
            <person name="Da Costa M.S."/>
            <person name="Albuquerque L."/>
            <person name="Raposo P."/>
            <person name="Froufe H.J.C."/>
            <person name="Barroso C.S."/>
            <person name="Egas C."/>
        </authorList>
    </citation>
    <scope>NUCLEOTIDE SEQUENCE [LARGE SCALE GENOMIC DNA]</scope>
    <source>
        <strain evidence="2 3">AF-68</strain>
    </source>
</reference>